<dbReference type="Proteomes" id="UP000077755">
    <property type="component" value="Chromosome 4"/>
</dbReference>
<evidence type="ECO:0000256" key="1">
    <source>
        <dbReference type="SAM" id="MobiDB-lite"/>
    </source>
</evidence>
<proteinExistence type="predicted"/>
<name>A0A175YBV1_DAUCS</name>
<dbReference type="AlphaFoldDB" id="A0A175YBV1"/>
<sequence>MGSHYGFSDSDDEFANTAIYECSDSDHCDKGDSCDGEHGYSHHYIEEWVVQSDVTMDENPQTLPNESAIQVPFDENNSPPVPLSSDPVELATVVAPDPDPSSDDLDLDVEADSEDACSRS</sequence>
<feature type="region of interest" description="Disordered" evidence="1">
    <location>
        <begin position="53"/>
        <end position="120"/>
    </location>
</feature>
<feature type="compositionally biased region" description="Acidic residues" evidence="1">
    <location>
        <begin position="100"/>
        <end position="120"/>
    </location>
</feature>
<reference evidence="2" key="1">
    <citation type="journal article" date="2016" name="Nat. Genet.">
        <title>A high-quality carrot genome assembly provides new insights into carotenoid accumulation and asterid genome evolution.</title>
        <authorList>
            <person name="Iorizzo M."/>
            <person name="Ellison S."/>
            <person name="Senalik D."/>
            <person name="Zeng P."/>
            <person name="Satapoomin P."/>
            <person name="Huang J."/>
            <person name="Bowman M."/>
            <person name="Iovene M."/>
            <person name="Sanseverino W."/>
            <person name="Cavagnaro P."/>
            <person name="Yildiz M."/>
            <person name="Macko-Podgorni A."/>
            <person name="Moranska E."/>
            <person name="Grzebelus E."/>
            <person name="Grzebelus D."/>
            <person name="Ashrafi H."/>
            <person name="Zheng Z."/>
            <person name="Cheng S."/>
            <person name="Spooner D."/>
            <person name="Van Deynze A."/>
            <person name="Simon P."/>
        </authorList>
    </citation>
    <scope>NUCLEOTIDE SEQUENCE</scope>
    <source>
        <tissue evidence="2">Leaf</tissue>
    </source>
</reference>
<dbReference type="Gramene" id="KZM81096">
    <property type="protein sequence ID" value="KZM81096"/>
    <property type="gene ID" value="DCAR_031320"/>
</dbReference>
<organism evidence="2 3">
    <name type="scientific">Daucus carota subsp. sativus</name>
    <name type="common">Carrot</name>
    <dbReference type="NCBI Taxonomy" id="79200"/>
    <lineage>
        <taxon>Eukaryota</taxon>
        <taxon>Viridiplantae</taxon>
        <taxon>Streptophyta</taxon>
        <taxon>Embryophyta</taxon>
        <taxon>Tracheophyta</taxon>
        <taxon>Spermatophyta</taxon>
        <taxon>Magnoliopsida</taxon>
        <taxon>eudicotyledons</taxon>
        <taxon>Gunneridae</taxon>
        <taxon>Pentapetalae</taxon>
        <taxon>asterids</taxon>
        <taxon>campanulids</taxon>
        <taxon>Apiales</taxon>
        <taxon>Apiaceae</taxon>
        <taxon>Apioideae</taxon>
        <taxon>Scandiceae</taxon>
        <taxon>Daucinae</taxon>
        <taxon>Daucus</taxon>
        <taxon>Daucus sect. Daucus</taxon>
    </lineage>
</organism>
<evidence type="ECO:0000313" key="2">
    <source>
        <dbReference type="EMBL" id="WOG95292.1"/>
    </source>
</evidence>
<gene>
    <name evidence="2" type="ORF">DCAR_0414604</name>
</gene>
<protein>
    <submittedName>
        <fullName evidence="2">Uncharacterized protein</fullName>
    </submittedName>
</protein>
<reference evidence="2" key="2">
    <citation type="submission" date="2022-03" db="EMBL/GenBank/DDBJ databases">
        <title>Draft title - Genomic analysis of global carrot germplasm unveils the trajectory of domestication and the origin of high carotenoid orange carrot.</title>
        <authorList>
            <person name="Iorizzo M."/>
            <person name="Ellison S."/>
            <person name="Senalik D."/>
            <person name="Macko-Podgorni A."/>
            <person name="Grzebelus D."/>
            <person name="Bostan H."/>
            <person name="Rolling W."/>
            <person name="Curaba J."/>
            <person name="Simon P."/>
        </authorList>
    </citation>
    <scope>NUCLEOTIDE SEQUENCE</scope>
    <source>
        <tissue evidence="2">Leaf</tissue>
    </source>
</reference>
<feature type="compositionally biased region" description="Polar residues" evidence="1">
    <location>
        <begin position="53"/>
        <end position="68"/>
    </location>
</feature>
<dbReference type="EMBL" id="CP093346">
    <property type="protein sequence ID" value="WOG95292.1"/>
    <property type="molecule type" value="Genomic_DNA"/>
</dbReference>
<evidence type="ECO:0000313" key="3">
    <source>
        <dbReference type="Proteomes" id="UP000077755"/>
    </source>
</evidence>
<accession>A0A175YBV1</accession>
<keyword evidence="3" id="KW-1185">Reference proteome</keyword>